<keyword evidence="3" id="KW-1185">Reference proteome</keyword>
<gene>
    <name evidence="2" type="ORF">BSAL_72700</name>
</gene>
<dbReference type="PANTHER" id="PTHR48010:SF58">
    <property type="entry name" value="RECEPTOR PROTEIN KINASE-LIKE PROTEIN ZAR1"/>
    <property type="match status" value="1"/>
</dbReference>
<evidence type="ECO:0000256" key="1">
    <source>
        <dbReference type="SAM" id="SignalP"/>
    </source>
</evidence>
<dbReference type="OrthoDB" id="1743210at2759"/>
<dbReference type="Gene3D" id="3.80.10.10">
    <property type="entry name" value="Ribonuclease Inhibitor"/>
    <property type="match status" value="1"/>
</dbReference>
<dbReference type="SUPFAM" id="SSF52058">
    <property type="entry name" value="L domain-like"/>
    <property type="match status" value="1"/>
</dbReference>
<dbReference type="AlphaFoldDB" id="A0A0S4IT79"/>
<name>A0A0S4IT79_BODSA</name>
<feature type="chain" id="PRO_5006621609" evidence="1">
    <location>
        <begin position="18"/>
        <end position="105"/>
    </location>
</feature>
<evidence type="ECO:0000313" key="2">
    <source>
        <dbReference type="EMBL" id="CUG06448.1"/>
    </source>
</evidence>
<proteinExistence type="predicted"/>
<dbReference type="InterPro" id="IPR050994">
    <property type="entry name" value="At_inactive_RLKs"/>
</dbReference>
<dbReference type="Proteomes" id="UP000051952">
    <property type="component" value="Unassembled WGS sequence"/>
</dbReference>
<organism evidence="2 3">
    <name type="scientific">Bodo saltans</name>
    <name type="common">Flagellated protozoan</name>
    <dbReference type="NCBI Taxonomy" id="75058"/>
    <lineage>
        <taxon>Eukaryota</taxon>
        <taxon>Discoba</taxon>
        <taxon>Euglenozoa</taxon>
        <taxon>Kinetoplastea</taxon>
        <taxon>Metakinetoplastina</taxon>
        <taxon>Eubodonida</taxon>
        <taxon>Bodonidae</taxon>
        <taxon>Bodo</taxon>
    </lineage>
</organism>
<evidence type="ECO:0000313" key="3">
    <source>
        <dbReference type="Proteomes" id="UP000051952"/>
    </source>
</evidence>
<dbReference type="EMBL" id="CYKH01000587">
    <property type="protein sequence ID" value="CUG06448.1"/>
    <property type="molecule type" value="Genomic_DNA"/>
</dbReference>
<feature type="signal peptide" evidence="1">
    <location>
        <begin position="1"/>
        <end position="17"/>
    </location>
</feature>
<keyword evidence="1" id="KW-0732">Signal</keyword>
<dbReference type="PANTHER" id="PTHR48010">
    <property type="entry name" value="OS05G0588300 PROTEIN"/>
    <property type="match status" value="1"/>
</dbReference>
<accession>A0A0S4IT79</accession>
<dbReference type="VEuPathDB" id="TriTrypDB:BSAL_72700"/>
<sequence>MLLVVLQALVFVAVSVAAVTQHDVDIIVDFFTAASFAHSTNIETTNVCTQWPIYVRCSNQMVEAVNMSSMGLRGTLPASLGNLSTLKYFLLSRNSINGTIPKELS</sequence>
<protein>
    <submittedName>
        <fullName evidence="2">GP46-like surface antigen, putative</fullName>
    </submittedName>
</protein>
<dbReference type="InterPro" id="IPR032675">
    <property type="entry name" value="LRR_dom_sf"/>
</dbReference>
<reference evidence="3" key="1">
    <citation type="submission" date="2015-09" db="EMBL/GenBank/DDBJ databases">
        <authorList>
            <consortium name="Pathogen Informatics"/>
        </authorList>
    </citation>
    <scope>NUCLEOTIDE SEQUENCE [LARGE SCALE GENOMIC DNA]</scope>
    <source>
        <strain evidence="3">Lake Konstanz</strain>
    </source>
</reference>